<evidence type="ECO:0000256" key="6">
    <source>
        <dbReference type="ARBA" id="ARBA00022949"/>
    </source>
</evidence>
<evidence type="ECO:0000256" key="5">
    <source>
        <dbReference type="ARBA" id="ARBA00022868"/>
    </source>
</evidence>
<evidence type="ECO:0000256" key="1">
    <source>
        <dbReference type="ARBA" id="ARBA00004610"/>
    </source>
</evidence>
<dbReference type="InterPro" id="IPR038359">
    <property type="entry name" value="Connexin_N_sf"/>
</dbReference>
<keyword evidence="8 9" id="KW-0472">Membrane</keyword>
<dbReference type="STRING" id="1676925.ENSPKIP00000029616"/>
<dbReference type="AlphaFoldDB" id="A0A3B3SHX3"/>
<dbReference type="PANTHER" id="PTHR11984">
    <property type="entry name" value="CONNEXIN"/>
    <property type="match status" value="1"/>
</dbReference>
<dbReference type="InterPro" id="IPR017990">
    <property type="entry name" value="Connexin_CS"/>
</dbReference>
<dbReference type="Proteomes" id="UP000261540">
    <property type="component" value="Unplaced"/>
</dbReference>
<evidence type="ECO:0000259" key="10">
    <source>
        <dbReference type="SMART" id="SM00037"/>
    </source>
</evidence>
<keyword evidence="7 9" id="KW-1133">Transmembrane helix</keyword>
<dbReference type="InterPro" id="IPR019570">
    <property type="entry name" value="Connexin_CCC"/>
</dbReference>
<dbReference type="SMART" id="SM01089">
    <property type="entry name" value="Connexin_CCC"/>
    <property type="match status" value="1"/>
</dbReference>
<evidence type="ECO:0000256" key="2">
    <source>
        <dbReference type="ARBA" id="ARBA00004651"/>
    </source>
</evidence>
<feature type="domain" description="Connexin cysteine-rich" evidence="11">
    <location>
        <begin position="132"/>
        <end position="198"/>
    </location>
</feature>
<keyword evidence="4 9" id="KW-0812">Transmembrane</keyword>
<protein>
    <submittedName>
        <fullName evidence="12">Gap junction protein delta 4</fullName>
    </submittedName>
</protein>
<evidence type="ECO:0000313" key="13">
    <source>
        <dbReference type="Proteomes" id="UP000261540"/>
    </source>
</evidence>
<feature type="transmembrane region" description="Helical" evidence="9">
    <location>
        <begin position="20"/>
        <end position="41"/>
    </location>
</feature>
<feature type="transmembrane region" description="Helical" evidence="9">
    <location>
        <begin position="74"/>
        <end position="98"/>
    </location>
</feature>
<keyword evidence="3" id="KW-1003">Cell membrane</keyword>
<dbReference type="Ensembl" id="ENSPKIT00000010413.1">
    <property type="protein sequence ID" value="ENSPKIP00000029616.1"/>
    <property type="gene ID" value="ENSPKIG00000010792.1"/>
</dbReference>
<dbReference type="GO" id="GO:0005243">
    <property type="term" value="F:gap junction channel activity"/>
    <property type="evidence" value="ECO:0007669"/>
    <property type="project" value="TreeGrafter"/>
</dbReference>
<dbReference type="PANTHER" id="PTHR11984:SF3">
    <property type="entry name" value="GAP JUNCTION DELTA-4 PROTEIN"/>
    <property type="match status" value="1"/>
</dbReference>
<dbReference type="GO" id="GO:0007267">
    <property type="term" value="P:cell-cell signaling"/>
    <property type="evidence" value="ECO:0007669"/>
    <property type="project" value="TreeGrafter"/>
</dbReference>
<dbReference type="Gene3D" id="1.20.1440.80">
    <property type="entry name" value="Gap junction channel protein cysteine-rich domain"/>
    <property type="match status" value="1"/>
</dbReference>
<dbReference type="PRINTS" id="PR00206">
    <property type="entry name" value="CONNEXIN"/>
</dbReference>
<dbReference type="Pfam" id="PF00029">
    <property type="entry name" value="Connexin"/>
    <property type="match status" value="1"/>
</dbReference>
<keyword evidence="13" id="KW-1185">Reference proteome</keyword>
<dbReference type="SMART" id="SM00037">
    <property type="entry name" value="CNX"/>
    <property type="match status" value="1"/>
</dbReference>
<organism evidence="12 13">
    <name type="scientific">Paramormyrops kingsleyae</name>
    <dbReference type="NCBI Taxonomy" id="1676925"/>
    <lineage>
        <taxon>Eukaryota</taxon>
        <taxon>Metazoa</taxon>
        <taxon>Chordata</taxon>
        <taxon>Craniata</taxon>
        <taxon>Vertebrata</taxon>
        <taxon>Euteleostomi</taxon>
        <taxon>Actinopterygii</taxon>
        <taxon>Neopterygii</taxon>
        <taxon>Teleostei</taxon>
        <taxon>Osteoglossocephala</taxon>
        <taxon>Osteoglossomorpha</taxon>
        <taxon>Osteoglossiformes</taxon>
        <taxon>Mormyridae</taxon>
        <taxon>Paramormyrops</taxon>
    </lineage>
</organism>
<evidence type="ECO:0000256" key="4">
    <source>
        <dbReference type="ARBA" id="ARBA00022692"/>
    </source>
</evidence>
<evidence type="ECO:0000256" key="8">
    <source>
        <dbReference type="ARBA" id="ARBA00023136"/>
    </source>
</evidence>
<dbReference type="InterPro" id="IPR013092">
    <property type="entry name" value="Connexin_N"/>
</dbReference>
<reference evidence="12" key="1">
    <citation type="submission" date="2025-08" db="UniProtKB">
        <authorList>
            <consortium name="Ensembl"/>
        </authorList>
    </citation>
    <scope>IDENTIFICATION</scope>
</reference>
<sequence length="330" mass="36346">MITGPECVTLTSSCWVAGKLWLVLMVLLRVLVLLFAGYPLYIDEPHQFSCNTIQPGCAGVCYDTFCPLSVLHFWVVQLTALCLPGAVFVVYVVHVVVWERGARASSASPADAVRVRSFTAAYLFHLLMSALLEAGFGVAQGFLFGFHVPRRVLCYELPCTATVDCYVSRATEKTILLRFMQAVGAVSFLLNVADLVCTTKLLATQKMKRKGVALMRLYKEEQSYVSAGGEELDLHLPLTLDLEGSPTFTCSTASIATALASSSCAFNTSHRLVCVNGKKMLLVMLFSRRFENCEDCMNAHCPPVVKMKKTLWVKYLLDTVDTHSANKLVT</sequence>
<keyword evidence="5" id="KW-0303">Gap junction</keyword>
<feature type="domain" description="Connexin N-terminal" evidence="10">
    <location>
        <begin position="39"/>
        <end position="72"/>
    </location>
</feature>
<evidence type="ECO:0000259" key="11">
    <source>
        <dbReference type="SMART" id="SM01089"/>
    </source>
</evidence>
<dbReference type="GeneTree" id="ENSGT01150000286949"/>
<keyword evidence="6" id="KW-0965">Cell junction</keyword>
<dbReference type="GO" id="GO:0005922">
    <property type="term" value="C:connexin complex"/>
    <property type="evidence" value="ECO:0007669"/>
    <property type="project" value="InterPro"/>
</dbReference>
<evidence type="ECO:0000256" key="3">
    <source>
        <dbReference type="ARBA" id="ARBA00022475"/>
    </source>
</evidence>
<evidence type="ECO:0000256" key="9">
    <source>
        <dbReference type="SAM" id="Phobius"/>
    </source>
</evidence>
<name>A0A3B3SHX3_9TELE</name>
<feature type="transmembrane region" description="Helical" evidence="9">
    <location>
        <begin position="119"/>
        <end position="143"/>
    </location>
</feature>
<proteinExistence type="predicted"/>
<dbReference type="PROSITE" id="PS00407">
    <property type="entry name" value="CONNEXINS_1"/>
    <property type="match status" value="1"/>
</dbReference>
<accession>A0A3B3SHX3</accession>
<comment type="subcellular location">
    <subcellularLocation>
        <location evidence="1">Cell junction</location>
        <location evidence="1">Gap junction</location>
    </subcellularLocation>
    <subcellularLocation>
        <location evidence="2">Cell membrane</location>
        <topology evidence="2">Multi-pass membrane protein</topology>
    </subcellularLocation>
</comment>
<reference evidence="12" key="2">
    <citation type="submission" date="2025-09" db="UniProtKB">
        <authorList>
            <consortium name="Ensembl"/>
        </authorList>
    </citation>
    <scope>IDENTIFICATION</scope>
</reference>
<evidence type="ECO:0000256" key="7">
    <source>
        <dbReference type="ARBA" id="ARBA00022989"/>
    </source>
</evidence>
<dbReference type="InterPro" id="IPR000500">
    <property type="entry name" value="Connexin"/>
</dbReference>
<evidence type="ECO:0000313" key="12">
    <source>
        <dbReference type="Ensembl" id="ENSPKIP00000029616.1"/>
    </source>
</evidence>